<proteinExistence type="predicted"/>
<evidence type="ECO:0000256" key="2">
    <source>
        <dbReference type="PROSITE-ProRule" id="PRU00169"/>
    </source>
</evidence>
<name>A0A176Z2T7_9BRAD</name>
<feature type="modified residue" description="4-aspartylphosphate" evidence="2">
    <location>
        <position position="55"/>
    </location>
</feature>
<reference evidence="4 5" key="1">
    <citation type="submission" date="2016-02" db="EMBL/GenBank/DDBJ databases">
        <title>Draft genome sequence of the strain BR 10247T Bradyrhizobium neotropicale isolated from nodules of Centrolobium paraense.</title>
        <authorList>
            <person name="Simoes-Araujo J.L."/>
            <person name="Barauna A.C."/>
            <person name="Silva K."/>
            <person name="Zilli J.E."/>
        </authorList>
    </citation>
    <scope>NUCLEOTIDE SEQUENCE [LARGE SCALE GENOMIC DNA]</scope>
    <source>
        <strain evidence="4 5">BR 10247</strain>
    </source>
</reference>
<dbReference type="Proteomes" id="UP000077173">
    <property type="component" value="Unassembled WGS sequence"/>
</dbReference>
<dbReference type="Pfam" id="PF00072">
    <property type="entry name" value="Response_reg"/>
    <property type="match status" value="1"/>
</dbReference>
<dbReference type="InterPro" id="IPR050595">
    <property type="entry name" value="Bact_response_regulator"/>
</dbReference>
<gene>
    <name evidence="4" type="ORF">AXW67_16900</name>
</gene>
<dbReference type="PROSITE" id="PS50110">
    <property type="entry name" value="RESPONSE_REGULATORY"/>
    <property type="match status" value="1"/>
</dbReference>
<accession>A0A176Z2T7</accession>
<sequence>MSVSSIVSVIDDDPSVRLATNNLLTSRGYTVYTFGSAHEFLQSSELNTTSCVIADVQMAVMSGVDLLMHMRGLGHLTPFIFMTAFPDDAVRERALRAGAICFLAKPFSTPALIQCLEAALSEPGEATM</sequence>
<dbReference type="Gene3D" id="3.40.50.2300">
    <property type="match status" value="1"/>
</dbReference>
<keyword evidence="5" id="KW-1185">Reference proteome</keyword>
<evidence type="ECO:0000256" key="1">
    <source>
        <dbReference type="ARBA" id="ARBA00022553"/>
    </source>
</evidence>
<evidence type="ECO:0000313" key="4">
    <source>
        <dbReference type="EMBL" id="OAF15041.1"/>
    </source>
</evidence>
<dbReference type="SMART" id="SM00448">
    <property type="entry name" value="REC"/>
    <property type="match status" value="1"/>
</dbReference>
<protein>
    <submittedName>
        <fullName evidence="4">Two-component system response regulator</fullName>
    </submittedName>
</protein>
<organism evidence="4 5">
    <name type="scientific">Bradyrhizobium neotropicale</name>
    <dbReference type="NCBI Taxonomy" id="1497615"/>
    <lineage>
        <taxon>Bacteria</taxon>
        <taxon>Pseudomonadati</taxon>
        <taxon>Pseudomonadota</taxon>
        <taxon>Alphaproteobacteria</taxon>
        <taxon>Hyphomicrobiales</taxon>
        <taxon>Nitrobacteraceae</taxon>
        <taxon>Bradyrhizobium</taxon>
    </lineage>
</organism>
<dbReference type="InterPro" id="IPR001789">
    <property type="entry name" value="Sig_transdc_resp-reg_receiver"/>
</dbReference>
<feature type="domain" description="Response regulatory" evidence="3">
    <location>
        <begin position="6"/>
        <end position="120"/>
    </location>
</feature>
<dbReference type="PANTHER" id="PTHR44591">
    <property type="entry name" value="STRESS RESPONSE REGULATOR PROTEIN 1"/>
    <property type="match status" value="1"/>
</dbReference>
<comment type="caution">
    <text evidence="4">The sequence shown here is derived from an EMBL/GenBank/DDBJ whole genome shotgun (WGS) entry which is preliminary data.</text>
</comment>
<evidence type="ECO:0000259" key="3">
    <source>
        <dbReference type="PROSITE" id="PS50110"/>
    </source>
</evidence>
<dbReference type="SUPFAM" id="SSF52172">
    <property type="entry name" value="CheY-like"/>
    <property type="match status" value="1"/>
</dbReference>
<dbReference type="PANTHER" id="PTHR44591:SF25">
    <property type="entry name" value="CHEMOTAXIS TWO-COMPONENT RESPONSE REGULATOR"/>
    <property type="match status" value="1"/>
</dbReference>
<keyword evidence="1 2" id="KW-0597">Phosphoprotein</keyword>
<evidence type="ECO:0000313" key="5">
    <source>
        <dbReference type="Proteomes" id="UP000077173"/>
    </source>
</evidence>
<dbReference type="GO" id="GO:0000160">
    <property type="term" value="P:phosphorelay signal transduction system"/>
    <property type="evidence" value="ECO:0007669"/>
    <property type="project" value="InterPro"/>
</dbReference>
<dbReference type="AlphaFoldDB" id="A0A176Z2T7"/>
<dbReference type="InterPro" id="IPR011006">
    <property type="entry name" value="CheY-like_superfamily"/>
</dbReference>
<dbReference type="EMBL" id="LSEF01000064">
    <property type="protein sequence ID" value="OAF15041.1"/>
    <property type="molecule type" value="Genomic_DNA"/>
</dbReference>